<reference evidence="1 2" key="1">
    <citation type="submission" date="2014-11" db="EMBL/GenBank/DDBJ databases">
        <authorList>
            <person name="Zhu J."/>
            <person name="Qi W."/>
            <person name="Song R."/>
        </authorList>
    </citation>
    <scope>NUCLEOTIDE SEQUENCE [LARGE SCALE GENOMIC DNA]</scope>
</reference>
<dbReference type="EMBL" id="CDMY01000347">
    <property type="protein sequence ID" value="CEM04079.1"/>
    <property type="molecule type" value="Genomic_DNA"/>
</dbReference>
<proteinExistence type="predicted"/>
<dbReference type="VEuPathDB" id="CryptoDB:Vbra_8512"/>
<dbReference type="InParanoid" id="A0A0G4EXP0"/>
<name>A0A0G4EXP0_VITBC</name>
<evidence type="ECO:0000313" key="1">
    <source>
        <dbReference type="EMBL" id="CEM04079.1"/>
    </source>
</evidence>
<gene>
    <name evidence="1" type="ORF">Vbra_8512</name>
</gene>
<sequence>MPYRVWGMVCAVPCVVLLILALVLAFTVKLPDGALTILYTLLFSRGSARAGSISCERDNATRERLHAETESRIHCPNVARLSAAETTALIHRCQQESERLKQLIEAARAGLDEKLAELPAVGDEQETNG</sequence>
<protein>
    <submittedName>
        <fullName evidence="1">Uncharacterized protein</fullName>
    </submittedName>
</protein>
<dbReference type="AlphaFoldDB" id="A0A0G4EXP0"/>
<evidence type="ECO:0000313" key="2">
    <source>
        <dbReference type="Proteomes" id="UP000041254"/>
    </source>
</evidence>
<keyword evidence="2" id="KW-1185">Reference proteome</keyword>
<accession>A0A0G4EXP0</accession>
<dbReference type="Proteomes" id="UP000041254">
    <property type="component" value="Unassembled WGS sequence"/>
</dbReference>
<organism evidence="1 2">
    <name type="scientific">Vitrella brassicaformis (strain CCMP3155)</name>
    <dbReference type="NCBI Taxonomy" id="1169540"/>
    <lineage>
        <taxon>Eukaryota</taxon>
        <taxon>Sar</taxon>
        <taxon>Alveolata</taxon>
        <taxon>Colpodellida</taxon>
        <taxon>Vitrellaceae</taxon>
        <taxon>Vitrella</taxon>
    </lineage>
</organism>